<feature type="compositionally biased region" description="Low complexity" evidence="2">
    <location>
        <begin position="731"/>
        <end position="745"/>
    </location>
</feature>
<accession>A0AAV5T1W5</accession>
<dbReference type="GO" id="GO:0005615">
    <property type="term" value="C:extracellular space"/>
    <property type="evidence" value="ECO:0007669"/>
    <property type="project" value="TreeGrafter"/>
</dbReference>
<evidence type="ECO:0000256" key="3">
    <source>
        <dbReference type="SAM" id="SignalP"/>
    </source>
</evidence>
<feature type="compositionally biased region" description="Low complexity" evidence="2">
    <location>
        <begin position="712"/>
        <end position="724"/>
    </location>
</feature>
<evidence type="ECO:0000313" key="5">
    <source>
        <dbReference type="Proteomes" id="UP001432027"/>
    </source>
</evidence>
<reference evidence="4" key="1">
    <citation type="submission" date="2023-10" db="EMBL/GenBank/DDBJ databases">
        <title>Genome assembly of Pristionchus species.</title>
        <authorList>
            <person name="Yoshida K."/>
            <person name="Sommer R.J."/>
        </authorList>
    </citation>
    <scope>NUCLEOTIDE SEQUENCE</scope>
    <source>
        <strain evidence="4">RS0144</strain>
    </source>
</reference>
<organism evidence="4 5">
    <name type="scientific">Pristionchus entomophagus</name>
    <dbReference type="NCBI Taxonomy" id="358040"/>
    <lineage>
        <taxon>Eukaryota</taxon>
        <taxon>Metazoa</taxon>
        <taxon>Ecdysozoa</taxon>
        <taxon>Nematoda</taxon>
        <taxon>Chromadorea</taxon>
        <taxon>Rhabditida</taxon>
        <taxon>Rhabditina</taxon>
        <taxon>Diplogasteromorpha</taxon>
        <taxon>Diplogasteroidea</taxon>
        <taxon>Neodiplogasteridae</taxon>
        <taxon>Pristionchus</taxon>
    </lineage>
</organism>
<feature type="signal peptide" evidence="3">
    <location>
        <begin position="1"/>
        <end position="20"/>
    </location>
</feature>
<protein>
    <recommendedName>
        <fullName evidence="6">Ig-like domain-containing protein</fullName>
    </recommendedName>
</protein>
<dbReference type="InterPro" id="IPR050328">
    <property type="entry name" value="Dev_Immune_Receptor"/>
</dbReference>
<dbReference type="Proteomes" id="UP001432027">
    <property type="component" value="Unassembled WGS sequence"/>
</dbReference>
<dbReference type="Gene3D" id="3.80.10.10">
    <property type="entry name" value="Ribonuclease Inhibitor"/>
    <property type="match status" value="2"/>
</dbReference>
<sequence>MYIKLSLSLLFFSLLNVGYSYKLLDEEINLPTSLCPTLIGCECVNEDPSRLLCDGISSSTINQIGIQYPTVTHLTIRKWDEKSFNLGLLYNLTSLTQLHVINSWVTHLTGITHLSATFPLRQLSFNNNWLSNWTEICQLSHQLPGLDSLWLNKNSFSVLSECQNGTRFNIKELQLNYNEISSVEWNNSAATLQSLSLDGTSLTSLGAHAIPSSLHHLSLVSTPLESVDLPALPLLRSLDLSHTKLKSIPHLTTPLLESFTMNANEMQHFDISSLSSLSSLTNVSLGESHQLRSIYGLLPSSIQSFTLTHSLLTSLHPSFFRSSPSVLNISNNDWIISPCFLLWTIPIKDKHSSLFPNVTLPGKKSDCDKLEVNVPSRVSVINGGETYVQCQSSYEYAVVEWWVYRPATFLGRFDERTGVLTKGNGSDVVEVVEGASLHIKFASRDIVERYVCIARVRGSNETAQETTVVRLDFSAWYSIDILDSVFWGCLMSATLACAASFLLNITWILSRKSILWWIQRAERLSRVRKMVEAIEKYRQRQMDTIHDNYNKKVQTMRDTYHQQVDQLRVGYSSQVERFRDYRTAQMENVHSHLETLRDNYQQQLHRAREYGSRRAEMLWESYERQMNRVRMFNLQSRLKMMRQYNLKQRYINKLFESFQKENADAETMRKHEEEVRAVLNMADDSKLPPLSRSSSFYSLPEYIVDEDGNLRPSPLVPSSSSPIPFNRPNRSEASSSSPLPGPSNL</sequence>
<evidence type="ECO:0000256" key="1">
    <source>
        <dbReference type="ARBA" id="ARBA00022729"/>
    </source>
</evidence>
<feature type="region of interest" description="Disordered" evidence="2">
    <location>
        <begin position="707"/>
        <end position="745"/>
    </location>
</feature>
<name>A0AAV5T1W5_9BILA</name>
<dbReference type="InterPro" id="IPR001611">
    <property type="entry name" value="Leu-rich_rpt"/>
</dbReference>
<evidence type="ECO:0000313" key="4">
    <source>
        <dbReference type="EMBL" id="GMS89298.1"/>
    </source>
</evidence>
<dbReference type="PANTHER" id="PTHR24373">
    <property type="entry name" value="SLIT RELATED LEUCINE-RICH REPEAT NEURONAL PROTEIN"/>
    <property type="match status" value="1"/>
</dbReference>
<proteinExistence type="predicted"/>
<feature type="chain" id="PRO_5043921541" description="Ig-like domain-containing protein" evidence="3">
    <location>
        <begin position="21"/>
        <end position="745"/>
    </location>
</feature>
<keyword evidence="1 3" id="KW-0732">Signal</keyword>
<dbReference type="GO" id="GO:0031012">
    <property type="term" value="C:extracellular matrix"/>
    <property type="evidence" value="ECO:0007669"/>
    <property type="project" value="TreeGrafter"/>
</dbReference>
<gene>
    <name evidence="4" type="ORF">PENTCL1PPCAC_11473</name>
</gene>
<evidence type="ECO:0000256" key="2">
    <source>
        <dbReference type="SAM" id="MobiDB-lite"/>
    </source>
</evidence>
<evidence type="ECO:0008006" key="6">
    <source>
        <dbReference type="Google" id="ProtNLM"/>
    </source>
</evidence>
<comment type="caution">
    <text evidence="4">The sequence shown here is derived from an EMBL/GenBank/DDBJ whole genome shotgun (WGS) entry which is preliminary data.</text>
</comment>
<dbReference type="EMBL" id="BTSX01000003">
    <property type="protein sequence ID" value="GMS89298.1"/>
    <property type="molecule type" value="Genomic_DNA"/>
</dbReference>
<dbReference type="AlphaFoldDB" id="A0AAV5T1W5"/>
<dbReference type="SUPFAM" id="SSF52058">
    <property type="entry name" value="L domain-like"/>
    <property type="match status" value="1"/>
</dbReference>
<dbReference type="PROSITE" id="PS51450">
    <property type="entry name" value="LRR"/>
    <property type="match status" value="1"/>
</dbReference>
<dbReference type="PANTHER" id="PTHR24373:SF370">
    <property type="entry name" value="FISH-LIPS, ISOFORM E"/>
    <property type="match status" value="1"/>
</dbReference>
<dbReference type="InterPro" id="IPR032675">
    <property type="entry name" value="LRR_dom_sf"/>
</dbReference>
<keyword evidence="5" id="KW-1185">Reference proteome</keyword>